<dbReference type="InterPro" id="IPR018974">
    <property type="entry name" value="Tex-like_N"/>
</dbReference>
<dbReference type="Pfam" id="PF22706">
    <property type="entry name" value="Tex_central_region"/>
    <property type="match status" value="1"/>
</dbReference>
<dbReference type="SUPFAM" id="SSF50249">
    <property type="entry name" value="Nucleic acid-binding proteins"/>
    <property type="match status" value="1"/>
</dbReference>
<dbReference type="Gene3D" id="3.30.420.140">
    <property type="entry name" value="YqgF/RNase H-like domain"/>
    <property type="match status" value="1"/>
</dbReference>
<sequence length="723" mass="80535">MDILKQLQDEFRLKPFQVNNTVKLIDEGNTIPFIARYRKEQTGTLDDVTLRELDERLSYLRNLEGKKEEIKRHIEEQGSLTEELTAEIEKATTIQRLEDLYRPYRPKRRTRATMAKEKGLDSLADLIFSQSETCGDIAEIASGYIDSEKGVSSAEEALAGAMDIMAEMISDDPAHREVIRKKLYEESVLETSEIPLKDGEEESKKTDRSTYEMYFSYTEPVKKVPSHRVLAINRAEAEKVIKVKLSSLEETIVPLLKARIVSQSKSLGREYLEESIADSYKRLIFPSVEREIRNELTESAEAQAIKVFGLNLQPLLLQAPIKDKVVMGFDPAYRTGCKLAVVDGTGKLLEYTTIYPTQPQNKVAESKATLASLVEKHGVDIIAIGNGTGSRESEAIVSELITEMKRELYYTIVNEAGASIYSASALGAKEYPDVDVSIRGAISIARRLQDPLAELVKIDPKHIGVGQYQHDLNQSKLDETLKNVVEDSVNSVGVDLNTASSSLLGYVSGISASVAKNICDYREENGKFESRSELLKVKRLGKSTFVQCAGFLRISGGKNILDYTGVHPESYDATEKLLEKLSVEKSDSGLKSVDWEPIECRVTELASELGIGEITLSDIISELKKPGRDPREDMPAPVFRTDVLKMEDLKPGMVLTGTVRNVVDFGAFVDIGVKQDGLVHISQLSDRYVKNPMDVVAVGDNIEVKVLEIDLKKQRIALSRKDI</sequence>
<name>A0A1S1V573_9FIRM</name>
<proteinExistence type="predicted"/>
<dbReference type="InterPro" id="IPR037027">
    <property type="entry name" value="YqgF/RNaseH-like_dom_sf"/>
</dbReference>
<dbReference type="InterPro" id="IPR044146">
    <property type="entry name" value="S1_Tex"/>
</dbReference>
<protein>
    <recommendedName>
        <fullName evidence="1">S1 motif domain-containing protein</fullName>
    </recommendedName>
</protein>
<dbReference type="Gene3D" id="2.40.50.140">
    <property type="entry name" value="Nucleic acid-binding proteins"/>
    <property type="match status" value="1"/>
</dbReference>
<dbReference type="Proteomes" id="UP000180254">
    <property type="component" value="Unassembled WGS sequence"/>
</dbReference>
<evidence type="ECO:0000259" key="1">
    <source>
        <dbReference type="PROSITE" id="PS50126"/>
    </source>
</evidence>
<dbReference type="SUPFAM" id="SSF47781">
    <property type="entry name" value="RuvA domain 2-like"/>
    <property type="match status" value="2"/>
</dbReference>
<reference evidence="2 3" key="1">
    <citation type="submission" date="2016-09" db="EMBL/GenBank/DDBJ databases">
        <title>Genome sequence of Eubacterium angustum.</title>
        <authorList>
            <person name="Poehlein A."/>
            <person name="Daniel R."/>
        </authorList>
    </citation>
    <scope>NUCLEOTIDE SEQUENCE [LARGE SCALE GENOMIC DNA]</scope>
    <source>
        <strain evidence="2 3">DSM 1989</strain>
    </source>
</reference>
<dbReference type="Pfam" id="PF09371">
    <property type="entry name" value="Tex_N"/>
    <property type="match status" value="1"/>
</dbReference>
<dbReference type="InterPro" id="IPR012337">
    <property type="entry name" value="RNaseH-like_sf"/>
</dbReference>
<dbReference type="FunFam" id="1.10.150.310:FF:000001">
    <property type="entry name" value="RNA-binding transcriptional accessory protein"/>
    <property type="match status" value="1"/>
</dbReference>
<dbReference type="Pfam" id="PF17674">
    <property type="entry name" value="HHH_9"/>
    <property type="match status" value="1"/>
</dbReference>
<dbReference type="OrthoDB" id="9804714at2"/>
<dbReference type="GO" id="GO:0006139">
    <property type="term" value="P:nucleobase-containing compound metabolic process"/>
    <property type="evidence" value="ECO:0007669"/>
    <property type="project" value="InterPro"/>
</dbReference>
<gene>
    <name evidence="2" type="ORF">EUAN_20230</name>
</gene>
<evidence type="ECO:0000313" key="2">
    <source>
        <dbReference type="EMBL" id="OHW61585.1"/>
    </source>
</evidence>
<dbReference type="PANTHER" id="PTHR10724">
    <property type="entry name" value="30S RIBOSOMAL PROTEIN S1"/>
    <property type="match status" value="1"/>
</dbReference>
<accession>A0A1S1V573</accession>
<evidence type="ECO:0000313" key="3">
    <source>
        <dbReference type="Proteomes" id="UP000180254"/>
    </source>
</evidence>
<dbReference type="SMART" id="SM00732">
    <property type="entry name" value="YqgFc"/>
    <property type="match status" value="1"/>
</dbReference>
<dbReference type="STRING" id="39480.EUAN_20230"/>
<comment type="caution">
    <text evidence="2">The sequence shown here is derived from an EMBL/GenBank/DDBJ whole genome shotgun (WGS) entry which is preliminary data.</text>
</comment>
<dbReference type="Gene3D" id="1.10.3500.10">
    <property type="entry name" value="Tex N-terminal region-like"/>
    <property type="match status" value="1"/>
</dbReference>
<dbReference type="FunFam" id="3.30.420.140:FF:000001">
    <property type="entry name" value="RNA-binding transcriptional accessory protein"/>
    <property type="match status" value="1"/>
</dbReference>
<dbReference type="InterPro" id="IPR006641">
    <property type="entry name" value="YqgF/RNaseH-like_dom"/>
</dbReference>
<dbReference type="FunFam" id="2.40.50.140:FF:000051">
    <property type="entry name" value="RNA-binding transcriptional accessory protein"/>
    <property type="match status" value="1"/>
</dbReference>
<dbReference type="InterPro" id="IPR041692">
    <property type="entry name" value="HHH_9"/>
</dbReference>
<dbReference type="GO" id="GO:0003735">
    <property type="term" value="F:structural constituent of ribosome"/>
    <property type="evidence" value="ECO:0007669"/>
    <property type="project" value="TreeGrafter"/>
</dbReference>
<feature type="domain" description="S1 motif" evidence="1">
    <location>
        <begin position="652"/>
        <end position="721"/>
    </location>
</feature>
<dbReference type="SUPFAM" id="SSF53098">
    <property type="entry name" value="Ribonuclease H-like"/>
    <property type="match status" value="1"/>
</dbReference>
<dbReference type="Pfam" id="PF00575">
    <property type="entry name" value="S1"/>
    <property type="match status" value="1"/>
</dbReference>
<dbReference type="InterPro" id="IPR032639">
    <property type="entry name" value="Tex_YqgF"/>
</dbReference>
<dbReference type="InterPro" id="IPR050437">
    <property type="entry name" value="Ribos_protein_bS1-like"/>
</dbReference>
<dbReference type="Pfam" id="PF12836">
    <property type="entry name" value="HHH_3"/>
    <property type="match status" value="1"/>
</dbReference>
<dbReference type="GO" id="GO:0006412">
    <property type="term" value="P:translation"/>
    <property type="evidence" value="ECO:0007669"/>
    <property type="project" value="TreeGrafter"/>
</dbReference>
<dbReference type="Gene3D" id="1.10.10.650">
    <property type="entry name" value="RuvA domain 2-like"/>
    <property type="match status" value="1"/>
</dbReference>
<dbReference type="GO" id="GO:0003729">
    <property type="term" value="F:mRNA binding"/>
    <property type="evidence" value="ECO:0007669"/>
    <property type="project" value="UniProtKB-ARBA"/>
</dbReference>
<dbReference type="InterPro" id="IPR055179">
    <property type="entry name" value="Tex-like_central_region"/>
</dbReference>
<dbReference type="Gene3D" id="1.10.150.310">
    <property type="entry name" value="Tex RuvX-like domain-like"/>
    <property type="match status" value="1"/>
</dbReference>
<dbReference type="CDD" id="cd05685">
    <property type="entry name" value="S1_Tex"/>
    <property type="match status" value="1"/>
</dbReference>
<organism evidence="2 3">
    <name type="scientific">Andreesenia angusta</name>
    <dbReference type="NCBI Taxonomy" id="39480"/>
    <lineage>
        <taxon>Bacteria</taxon>
        <taxon>Bacillati</taxon>
        <taxon>Bacillota</taxon>
        <taxon>Tissierellia</taxon>
        <taxon>Tissierellales</taxon>
        <taxon>Gottschalkiaceae</taxon>
        <taxon>Andreesenia</taxon>
    </lineage>
</organism>
<dbReference type="AlphaFoldDB" id="A0A1S1V573"/>
<dbReference type="FunFam" id="1.10.10.650:FF:000001">
    <property type="entry name" value="S1 RNA-binding domain 1"/>
    <property type="match status" value="1"/>
</dbReference>
<dbReference type="SMART" id="SM00316">
    <property type="entry name" value="S1"/>
    <property type="match status" value="1"/>
</dbReference>
<dbReference type="PANTHER" id="PTHR10724:SF10">
    <property type="entry name" value="S1 RNA-BINDING DOMAIN-CONTAINING PROTEIN 1"/>
    <property type="match status" value="1"/>
</dbReference>
<dbReference type="SUPFAM" id="SSF158832">
    <property type="entry name" value="Tex N-terminal region-like"/>
    <property type="match status" value="1"/>
</dbReference>
<dbReference type="RefSeq" id="WP_071064188.1">
    <property type="nucleotide sequence ID" value="NZ_MKIE01000010.1"/>
</dbReference>
<dbReference type="Pfam" id="PF16921">
    <property type="entry name" value="Tex_YqgF"/>
    <property type="match status" value="1"/>
</dbReference>
<dbReference type="InterPro" id="IPR003029">
    <property type="entry name" value="S1_domain"/>
</dbReference>
<keyword evidence="3" id="KW-1185">Reference proteome</keyword>
<dbReference type="GO" id="GO:0005737">
    <property type="term" value="C:cytoplasm"/>
    <property type="evidence" value="ECO:0007669"/>
    <property type="project" value="UniProtKB-ARBA"/>
</dbReference>
<dbReference type="EMBL" id="MKIE01000010">
    <property type="protein sequence ID" value="OHW61585.1"/>
    <property type="molecule type" value="Genomic_DNA"/>
</dbReference>
<dbReference type="PROSITE" id="PS50126">
    <property type="entry name" value="S1"/>
    <property type="match status" value="1"/>
</dbReference>
<dbReference type="InterPro" id="IPR012340">
    <property type="entry name" value="NA-bd_OB-fold"/>
</dbReference>
<dbReference type="InterPro" id="IPR023319">
    <property type="entry name" value="Tex-like_HTH_dom_sf"/>
</dbReference>
<dbReference type="InterPro" id="IPR023323">
    <property type="entry name" value="Tex-like_dom_sf"/>
</dbReference>
<dbReference type="InterPro" id="IPR010994">
    <property type="entry name" value="RuvA_2-like"/>
</dbReference>